<dbReference type="InterPro" id="IPR020845">
    <property type="entry name" value="AMP-binding_CS"/>
</dbReference>
<name>A0ABS2FES3_9CLOT</name>
<dbReference type="SUPFAM" id="SSF56801">
    <property type="entry name" value="Acetyl-CoA synthetase-like"/>
    <property type="match status" value="1"/>
</dbReference>
<protein>
    <submittedName>
        <fullName evidence="3">AMP-binding protein</fullName>
    </submittedName>
</protein>
<dbReference type="Gene3D" id="3.30.300.30">
    <property type="match status" value="1"/>
</dbReference>
<dbReference type="PROSITE" id="PS00455">
    <property type="entry name" value="AMP_BINDING"/>
    <property type="match status" value="1"/>
</dbReference>
<dbReference type="InterPro" id="IPR042099">
    <property type="entry name" value="ANL_N_sf"/>
</dbReference>
<dbReference type="Pfam" id="PF00501">
    <property type="entry name" value="AMP-binding"/>
    <property type="match status" value="1"/>
</dbReference>
<dbReference type="InterPro" id="IPR045851">
    <property type="entry name" value="AMP-bd_C_sf"/>
</dbReference>
<reference evidence="3 4" key="1">
    <citation type="journal article" date="2021" name="Sci. Rep.">
        <title>The distribution of antibiotic resistance genes in chicken gut microbiota commensals.</title>
        <authorList>
            <person name="Juricova H."/>
            <person name="Matiasovicova J."/>
            <person name="Kubasova T."/>
            <person name="Cejkova D."/>
            <person name="Rychlik I."/>
        </authorList>
    </citation>
    <scope>NUCLEOTIDE SEQUENCE [LARGE SCALE GENOMIC DNA]</scope>
    <source>
        <strain evidence="3 4">An435</strain>
    </source>
</reference>
<keyword evidence="4" id="KW-1185">Reference proteome</keyword>
<dbReference type="Proteomes" id="UP000767334">
    <property type="component" value="Unassembled WGS sequence"/>
</dbReference>
<evidence type="ECO:0000313" key="3">
    <source>
        <dbReference type="EMBL" id="MBM6818811.1"/>
    </source>
</evidence>
<feature type="non-terminal residue" evidence="3">
    <location>
        <position position="1"/>
    </location>
</feature>
<dbReference type="EMBL" id="JACJLL010000023">
    <property type="protein sequence ID" value="MBM6818811.1"/>
    <property type="molecule type" value="Genomic_DNA"/>
</dbReference>
<organism evidence="3 4">
    <name type="scientific">Clostridium saudiense</name>
    <dbReference type="NCBI Taxonomy" id="1414720"/>
    <lineage>
        <taxon>Bacteria</taxon>
        <taxon>Bacillati</taxon>
        <taxon>Bacillota</taxon>
        <taxon>Clostridia</taxon>
        <taxon>Eubacteriales</taxon>
        <taxon>Clostridiaceae</taxon>
        <taxon>Clostridium</taxon>
    </lineage>
</organism>
<comment type="catalytic activity">
    <reaction evidence="1">
        <text>a long-chain fatty acid + ATP + CoA = a long-chain fatty acyl-CoA + AMP + diphosphate</text>
        <dbReference type="Rhea" id="RHEA:15421"/>
        <dbReference type="ChEBI" id="CHEBI:30616"/>
        <dbReference type="ChEBI" id="CHEBI:33019"/>
        <dbReference type="ChEBI" id="CHEBI:57287"/>
        <dbReference type="ChEBI" id="CHEBI:57560"/>
        <dbReference type="ChEBI" id="CHEBI:83139"/>
        <dbReference type="ChEBI" id="CHEBI:456215"/>
        <dbReference type="EC" id="6.2.1.3"/>
    </reaction>
    <physiologicalReaction direction="left-to-right" evidence="1">
        <dbReference type="Rhea" id="RHEA:15422"/>
    </physiologicalReaction>
</comment>
<accession>A0ABS2FES3</accession>
<dbReference type="InterPro" id="IPR000873">
    <property type="entry name" value="AMP-dep_synth/lig_dom"/>
</dbReference>
<dbReference type="PANTHER" id="PTHR43272">
    <property type="entry name" value="LONG-CHAIN-FATTY-ACID--COA LIGASE"/>
    <property type="match status" value="1"/>
</dbReference>
<evidence type="ECO:0000313" key="4">
    <source>
        <dbReference type="Proteomes" id="UP000767334"/>
    </source>
</evidence>
<evidence type="ECO:0000256" key="1">
    <source>
        <dbReference type="ARBA" id="ARBA00024484"/>
    </source>
</evidence>
<gene>
    <name evidence="3" type="ORF">H6A19_05590</name>
</gene>
<dbReference type="RefSeq" id="WP_204572006.1">
    <property type="nucleotide sequence ID" value="NZ_JACJLL010000023.1"/>
</dbReference>
<proteinExistence type="predicted"/>
<feature type="domain" description="AMP-dependent synthetase/ligase" evidence="2">
    <location>
        <begin position="4"/>
        <end position="339"/>
    </location>
</feature>
<dbReference type="PANTHER" id="PTHR43272:SF52">
    <property type="entry name" value="AMP-DEPENDENT SYNTHETASE_LIGASE DOMAIN-CONTAINING PROTEIN"/>
    <property type="match status" value="1"/>
</dbReference>
<dbReference type="Gene3D" id="3.40.50.12780">
    <property type="entry name" value="N-terminal domain of ligase-like"/>
    <property type="match status" value="1"/>
</dbReference>
<evidence type="ECO:0000259" key="2">
    <source>
        <dbReference type="Pfam" id="PF00501"/>
    </source>
</evidence>
<dbReference type="Pfam" id="PF23562">
    <property type="entry name" value="AMP-binding_C_3"/>
    <property type="match status" value="1"/>
</dbReference>
<comment type="caution">
    <text evidence="3">The sequence shown here is derived from an EMBL/GenBank/DDBJ whole genome shotgun (WGS) entry which is preliminary data.</text>
</comment>
<sequence length="478" mass="54070">NEIESKSYNDLKYDSEAVSNVLKNLKVLGKHVAIIGSTSYWWIISYFGIVNSGGVTVPIDDKLPVNDICELMERADVEVLIYDNNRVDIAKAVKEKCSKVKHIISMTEKLNNEFSLSLNKLMENNKGNFFIELNNEKLCTILFTSGTTGKSKGVMLNHKNLADNATACDMGLKPGTVSMTVLPINHVFCFTMDILKGIYSGLCICINDSIIRVSKNLKLFKPEIMCLVPMVIEGLYNKLMDGSVMLPKKLIAKAALGGNLKTIYSGGAYLNPKYIDGFKEFGIEIIQGYGMTECSPVISTNLPGRIKKESVGQLLPNCEAKIVDEEIYVKGSSVMMGYYKMLKETEETLIDGYLKTGDLGYIDEDNYLYITGRRKNLIILSNGENVSPEELENELLINRMIKEIVVSEDKDVIKVEIFPDYDYLDRKKIKNIEEEIKSIVDRYNLDLPTYKRINKVKIRETEFDKTTSKKIKRQYINK</sequence>